<keyword evidence="2" id="KW-0812">Transmembrane</keyword>
<feature type="compositionally biased region" description="Polar residues" evidence="1">
    <location>
        <begin position="1014"/>
        <end position="1025"/>
    </location>
</feature>
<evidence type="ECO:0000256" key="1">
    <source>
        <dbReference type="SAM" id="MobiDB-lite"/>
    </source>
</evidence>
<feature type="region of interest" description="Disordered" evidence="1">
    <location>
        <begin position="819"/>
        <end position="841"/>
    </location>
</feature>
<dbReference type="EMBL" id="WIQW01000025">
    <property type="protein sequence ID" value="KAF3100756.1"/>
    <property type="molecule type" value="Genomic_DNA"/>
</dbReference>
<keyword evidence="2" id="KW-0472">Membrane</keyword>
<feature type="transmembrane region" description="Helical" evidence="2">
    <location>
        <begin position="12"/>
        <end position="31"/>
    </location>
</feature>
<comment type="caution">
    <text evidence="3">The sequence shown here is derived from an EMBL/GenBank/DDBJ whole genome shotgun (WGS) entry which is preliminary data.</text>
</comment>
<name>A0A7C8NH94_ORBOL</name>
<feature type="compositionally biased region" description="Basic and acidic residues" evidence="1">
    <location>
        <begin position="1051"/>
        <end position="1076"/>
    </location>
</feature>
<evidence type="ECO:0000313" key="3">
    <source>
        <dbReference type="EMBL" id="KAF3100756.1"/>
    </source>
</evidence>
<sequence>MILREGHHKHVALIAYLVIITLPSACSAFWMRFIWKNGLTDPDGIADATFSIAQYTQTGEQPQSLSDTLKFPQGAMQCQLMQELAPHEHGPQDPIPGIIGILDSPRSGLQVKYLFFFEDEVCGMTPSMFLRLEPSKENKGTTGSYYSINLLNDAVPVFKSWKQADDDDPIDRKIIEAWSRPGRTDRTPPSRAYINLAERDMGSNLRWRHVINDEKVLPGTLLRDDKQIETLLGYRLIQALGAWLQNEEKYQKEQEELDIDFGSEGFNFVPMNRFTLSAQRVAAYMVQAEYERLGLPVPRIKTQPDDGLNRGIRRQPDLQTTSNSNNQPIIIEEDEPDSDTLANIPINVGGQRPDSQYQLRSSSLAPQQEENRGGQNYPVDRISPQVGVNPRYQIFNPSGIPQRQYSGNTLPQFQQPQYNNYNYNPSAPPQNVNYNPSSRQYGPDNNQQVSKPQDRSDSTLQQIHRAINRRKMRKPRISQTSCLITTWLLTLTIPCHAFYRLWGYSDLRRNLENTRLFKAQSSLLTRGSKQNQKPLCHSFPDPSDTPLGVIRVVGIMNHPDLANPIQALGLWEEKDFNCGPFLPRLVIYFQPGQETQIIDLRPFGGEWVYSNWKQIVPGDQYWNSFIAPELTTGKEKPGTGFVKKIKRKEDDHNFAEGANTVWNTQVSETSWIIDKRPALLQRDASKSGFESRFKTELTTLLEQEIAEPLSEEEALELAVELTIMEQALAEQYGKWHLNRIDRDVQGLPQEKNVHSQFMKMIKTDTPIVLNPFLIGYQDLARQQDLEQIGQQGQAEQQVQVGGGTTEAPIEVKEEAEVKREEVKKEEGQTNPELVDPGLIPPIPALSKIPGNQRMSTNPSNLGYQDLNLAMQTYMNSFPTPQQANLPGSLIQNYNPYVNSRTPDPITYSTQPWAPSIEEMILMQQQSLLHKEYQREQKALERAISGFLPIKPRPPGMDPSVKVIPQLHGFIAPIPRLVANQGVNVQNLNAKRVLPSADDTLKSIEGEQLRKGFVPNQSPQQPTWAQVQEKREEEEEEEEKEELPRIPKPRRPQSDEDFIRDFLERNTKADKRKTRDI</sequence>
<feature type="region of interest" description="Disordered" evidence="1">
    <location>
        <begin position="301"/>
        <end position="460"/>
    </location>
</feature>
<feature type="compositionally biased region" description="Polar residues" evidence="1">
    <location>
        <begin position="432"/>
        <end position="451"/>
    </location>
</feature>
<reference evidence="3 4" key="1">
    <citation type="submission" date="2019-06" db="EMBL/GenBank/DDBJ databases">
        <authorList>
            <person name="Palmer J.M."/>
        </authorList>
    </citation>
    <scope>NUCLEOTIDE SEQUENCE [LARGE SCALE GENOMIC DNA]</scope>
    <source>
        <strain evidence="3 4">TWF102</strain>
    </source>
</reference>
<feature type="compositionally biased region" description="Acidic residues" evidence="1">
    <location>
        <begin position="1031"/>
        <end position="1040"/>
    </location>
</feature>
<organism evidence="3 4">
    <name type="scientific">Orbilia oligospora</name>
    <name type="common">Nematode-trapping fungus</name>
    <name type="synonym">Arthrobotrys oligospora</name>
    <dbReference type="NCBI Taxonomy" id="2813651"/>
    <lineage>
        <taxon>Eukaryota</taxon>
        <taxon>Fungi</taxon>
        <taxon>Dikarya</taxon>
        <taxon>Ascomycota</taxon>
        <taxon>Pezizomycotina</taxon>
        <taxon>Orbiliomycetes</taxon>
        <taxon>Orbiliales</taxon>
        <taxon>Orbiliaceae</taxon>
        <taxon>Orbilia</taxon>
    </lineage>
</organism>
<feature type="compositionally biased region" description="Polar residues" evidence="1">
    <location>
        <begin position="395"/>
        <end position="410"/>
    </location>
</feature>
<feature type="compositionally biased region" description="Low complexity" evidence="1">
    <location>
        <begin position="411"/>
        <end position="431"/>
    </location>
</feature>
<dbReference type="Proteomes" id="UP000475325">
    <property type="component" value="Unassembled WGS sequence"/>
</dbReference>
<protein>
    <submittedName>
        <fullName evidence="3">Uncharacterized protein</fullName>
    </submittedName>
</protein>
<feature type="region of interest" description="Disordered" evidence="1">
    <location>
        <begin position="1009"/>
        <end position="1076"/>
    </location>
</feature>
<evidence type="ECO:0000256" key="2">
    <source>
        <dbReference type="SAM" id="Phobius"/>
    </source>
</evidence>
<gene>
    <name evidence="3" type="ORF">TWF102_005137</name>
</gene>
<feature type="compositionally biased region" description="Polar residues" evidence="1">
    <location>
        <begin position="317"/>
        <end position="328"/>
    </location>
</feature>
<dbReference type="AlphaFoldDB" id="A0A7C8NH94"/>
<proteinExistence type="predicted"/>
<evidence type="ECO:0000313" key="4">
    <source>
        <dbReference type="Proteomes" id="UP000475325"/>
    </source>
</evidence>
<accession>A0A7C8NH94</accession>
<keyword evidence="2" id="KW-1133">Transmembrane helix</keyword>
<feature type="compositionally biased region" description="Polar residues" evidence="1">
    <location>
        <begin position="353"/>
        <end position="368"/>
    </location>
</feature>